<protein>
    <submittedName>
        <fullName evidence="1">Fatty acid synthase-like</fullName>
    </submittedName>
</protein>
<accession>A0ABD2B9A4</accession>
<evidence type="ECO:0000313" key="1">
    <source>
        <dbReference type="EMBL" id="KAL2729292.1"/>
    </source>
</evidence>
<dbReference type="EMBL" id="JAYRBN010000097">
    <property type="protein sequence ID" value="KAL2729292.1"/>
    <property type="molecule type" value="Genomic_DNA"/>
</dbReference>
<name>A0ABD2B9A4_VESMC</name>
<gene>
    <name evidence="1" type="ORF">V1477_016472</name>
</gene>
<dbReference type="Proteomes" id="UP001607303">
    <property type="component" value="Unassembled WGS sequence"/>
</dbReference>
<proteinExistence type="predicted"/>
<reference evidence="1 2" key="1">
    <citation type="journal article" date="2024" name="Ann. Entomol. Soc. Am.">
        <title>Genomic analyses of the southern and eastern yellowjacket wasps (Hymenoptera: Vespidae) reveal evolutionary signatures of social life.</title>
        <authorList>
            <person name="Catto M.A."/>
            <person name="Caine P.B."/>
            <person name="Orr S.E."/>
            <person name="Hunt B.G."/>
            <person name="Goodisman M.A.D."/>
        </authorList>
    </citation>
    <scope>NUCLEOTIDE SEQUENCE [LARGE SCALE GENOMIC DNA]</scope>
    <source>
        <strain evidence="1">232</strain>
        <tissue evidence="1">Head and thorax</tissue>
    </source>
</reference>
<evidence type="ECO:0000313" key="2">
    <source>
        <dbReference type="Proteomes" id="UP001607303"/>
    </source>
</evidence>
<keyword evidence="2" id="KW-1185">Reference proteome</keyword>
<comment type="caution">
    <text evidence="1">The sequence shown here is derived from an EMBL/GenBank/DDBJ whole genome shotgun (WGS) entry which is preliminary data.</text>
</comment>
<organism evidence="1 2">
    <name type="scientific">Vespula maculifrons</name>
    <name type="common">Eastern yellow jacket</name>
    <name type="synonym">Wasp</name>
    <dbReference type="NCBI Taxonomy" id="7453"/>
    <lineage>
        <taxon>Eukaryota</taxon>
        <taxon>Metazoa</taxon>
        <taxon>Ecdysozoa</taxon>
        <taxon>Arthropoda</taxon>
        <taxon>Hexapoda</taxon>
        <taxon>Insecta</taxon>
        <taxon>Pterygota</taxon>
        <taxon>Neoptera</taxon>
        <taxon>Endopterygota</taxon>
        <taxon>Hymenoptera</taxon>
        <taxon>Apocrita</taxon>
        <taxon>Aculeata</taxon>
        <taxon>Vespoidea</taxon>
        <taxon>Vespidae</taxon>
        <taxon>Vespinae</taxon>
        <taxon>Vespula</taxon>
    </lineage>
</organism>
<sequence length="127" mass="14934">MFDIPREYDYLDCGRSKNAWLGKELFGKGYSSDIKDDSPLTISVIVKDWLVTFAVQISTFYFVNVKRWNIMSEFKKPEKSYKFFKYADPELGKEIVISRFAAHTMNPMGRMLFEYTYEATVNTEIHP</sequence>
<dbReference type="AlphaFoldDB" id="A0ABD2B9A4"/>